<dbReference type="OrthoDB" id="3938623at2759"/>
<dbReference type="EMBL" id="ML978956">
    <property type="protein sequence ID" value="KAF1934219.1"/>
    <property type="molecule type" value="Genomic_DNA"/>
</dbReference>
<evidence type="ECO:0000313" key="3">
    <source>
        <dbReference type="Proteomes" id="UP000800082"/>
    </source>
</evidence>
<feature type="region of interest" description="Disordered" evidence="1">
    <location>
        <begin position="735"/>
        <end position="758"/>
    </location>
</feature>
<gene>
    <name evidence="2" type="ORF">M421DRAFT_50494</name>
</gene>
<reference evidence="2" key="1">
    <citation type="journal article" date="2020" name="Stud. Mycol.">
        <title>101 Dothideomycetes genomes: a test case for predicting lifestyles and emergence of pathogens.</title>
        <authorList>
            <person name="Haridas S."/>
            <person name="Albert R."/>
            <person name="Binder M."/>
            <person name="Bloem J."/>
            <person name="Labutti K."/>
            <person name="Salamov A."/>
            <person name="Andreopoulos B."/>
            <person name="Baker S."/>
            <person name="Barry K."/>
            <person name="Bills G."/>
            <person name="Bluhm B."/>
            <person name="Cannon C."/>
            <person name="Castanera R."/>
            <person name="Culley D."/>
            <person name="Daum C."/>
            <person name="Ezra D."/>
            <person name="Gonzalez J."/>
            <person name="Henrissat B."/>
            <person name="Kuo A."/>
            <person name="Liang C."/>
            <person name="Lipzen A."/>
            <person name="Lutzoni F."/>
            <person name="Magnuson J."/>
            <person name="Mondo S."/>
            <person name="Nolan M."/>
            <person name="Ohm R."/>
            <person name="Pangilinan J."/>
            <person name="Park H.-J."/>
            <person name="Ramirez L."/>
            <person name="Alfaro M."/>
            <person name="Sun H."/>
            <person name="Tritt A."/>
            <person name="Yoshinaga Y."/>
            <person name="Zwiers L.-H."/>
            <person name="Turgeon B."/>
            <person name="Goodwin S."/>
            <person name="Spatafora J."/>
            <person name="Crous P."/>
            <person name="Grigoriev I."/>
        </authorList>
    </citation>
    <scope>NUCLEOTIDE SEQUENCE</scope>
    <source>
        <strain evidence="2">CBS 183.55</strain>
    </source>
</reference>
<dbReference type="GO" id="GO:0006914">
    <property type="term" value="P:autophagy"/>
    <property type="evidence" value="ECO:0007669"/>
    <property type="project" value="InterPro"/>
</dbReference>
<keyword evidence="3" id="KW-1185">Reference proteome</keyword>
<dbReference type="AlphaFoldDB" id="A0A6A5S388"/>
<dbReference type="PANTHER" id="PTHR13268">
    <property type="entry name" value="BREAST CARCINOMA AMPLIFIED SEQUENCE 3"/>
    <property type="match status" value="1"/>
</dbReference>
<name>A0A6A5S388_9PLEO</name>
<feature type="compositionally biased region" description="Polar residues" evidence="1">
    <location>
        <begin position="1"/>
        <end position="19"/>
    </location>
</feature>
<dbReference type="RefSeq" id="XP_033454467.1">
    <property type="nucleotide sequence ID" value="XM_033594834.1"/>
</dbReference>
<evidence type="ECO:0000256" key="1">
    <source>
        <dbReference type="SAM" id="MobiDB-lite"/>
    </source>
</evidence>
<protein>
    <recommendedName>
        <fullName evidence="4">BCAS3 domain-containing protein</fullName>
    </recommendedName>
</protein>
<dbReference type="Proteomes" id="UP000800082">
    <property type="component" value="Unassembled WGS sequence"/>
</dbReference>
<dbReference type="InterPro" id="IPR036322">
    <property type="entry name" value="WD40_repeat_dom_sf"/>
</dbReference>
<dbReference type="InterPro" id="IPR045142">
    <property type="entry name" value="BCAS3-like"/>
</dbReference>
<organism evidence="2 3">
    <name type="scientific">Didymella exigua CBS 183.55</name>
    <dbReference type="NCBI Taxonomy" id="1150837"/>
    <lineage>
        <taxon>Eukaryota</taxon>
        <taxon>Fungi</taxon>
        <taxon>Dikarya</taxon>
        <taxon>Ascomycota</taxon>
        <taxon>Pezizomycotina</taxon>
        <taxon>Dothideomycetes</taxon>
        <taxon>Pleosporomycetidae</taxon>
        <taxon>Pleosporales</taxon>
        <taxon>Pleosporineae</taxon>
        <taxon>Didymellaceae</taxon>
        <taxon>Didymella</taxon>
    </lineage>
</organism>
<accession>A0A6A5S388</accession>
<dbReference type="GO" id="GO:0005737">
    <property type="term" value="C:cytoplasm"/>
    <property type="evidence" value="ECO:0007669"/>
    <property type="project" value="TreeGrafter"/>
</dbReference>
<sequence length="1090" mass="117612">MSPSPNSGAEYTTPVSNLSHLHKQQRNQLKVQDTPQQRGRKTRHELGRDNRHGENRVTRIYPREITKSPPSAQRFASASPPSNYNATTSPLFSAIGATRTAAQYTTEWTKSLPFFGNQASPGNGGIAIAGSPPTFQSSPGARDGLYIPSMSNSPPALAGRPMSHPGPQGAFGGRDRRPSAYSQYTTGRPLSQNFAGNPPLPHQPQAHFYGTPELDLGLDGVRDGGIPPGEAGHFCGFDTLSMGGDESARTTENVLLVGSQGGLDVFRVERGKLDIVGRLEGLRGAVIGAKILPWCLRRDPLASTRPLIALTLHGPVLKEGRSSHSGSGASSVIDDSASESPSRLSSNDSSTQVSGYQTTVEIYSLKQQTRLAILYESPLVPLIVPVGSPLFQPPAPVGDLVVDANGEFVVVSSGASGEVFVFAPYLKGHEDHRERYRCVGKLWTSVQLRERVTSSNASSGADGSHDDAPPEKYGVPIFSLSDRWLALAPPTSSSQCPVNGTALTSAHYERPPGISHHTAPTQPAPNCAVDAPEAASLLNRLTREGTQVAIQGARWATEKGMQAFKSYMNKGTANNLPYQDPMQHYFPPTHGHNQAQPRQETTVIAIHDLQKLVEVEENRSKSALHPIAVFSAISGCSLLSFSPTGLMLMTVSKKGDFQEVWDLKRVNYRRARKTSREQALGPHVRQVARFSRITVANAVDVAWSAPRIDKVAVITEKGTVHMFLMPASAFQWPPYRRGRPTGSANPKEDVAPTSNGGAVGSAMQAINGTAKPFFNAVRGRAASNGSRFTFSSLGMTPAAGAKSSKAVAVGVGNSINNIRHSGDNKIALPASPSGVKPYSVRWLSGKGRGSIALVSGGILQIWRVQMRPATGKGKLPNATSILKRKVVEFALAAIPDTPFPPSIAEQLYPQPGEQEAVNEIYGEWLPRALPRKTAAQGVKGSATALAPLSFSEIETNPPYQPFYTDRRVTRFVYARPLNSVHESSSEHQPFTAPSLASNLHHEDDNAPWLFGEDVEAIRISSSATHAHDLDEDEFVAGVAARIENKMVLNDDEEEVEQVVVTTRRRRVKRDGEEGFFEDDCEVLDFAEDRV</sequence>
<dbReference type="PANTHER" id="PTHR13268:SF0">
    <property type="entry name" value="BCAS3 MICROTUBULE ASSOCIATED CELL MIGRATION FACTOR"/>
    <property type="match status" value="1"/>
</dbReference>
<feature type="compositionally biased region" description="Polar residues" evidence="1">
    <location>
        <begin position="338"/>
        <end position="351"/>
    </location>
</feature>
<evidence type="ECO:0008006" key="4">
    <source>
        <dbReference type="Google" id="ProtNLM"/>
    </source>
</evidence>
<dbReference type="GO" id="GO:0042594">
    <property type="term" value="P:response to starvation"/>
    <property type="evidence" value="ECO:0007669"/>
    <property type="project" value="TreeGrafter"/>
</dbReference>
<feature type="compositionally biased region" description="Basic and acidic residues" evidence="1">
    <location>
        <begin position="44"/>
        <end position="66"/>
    </location>
</feature>
<proteinExistence type="predicted"/>
<feature type="compositionally biased region" description="Polar residues" evidence="1">
    <location>
        <begin position="68"/>
        <end position="83"/>
    </location>
</feature>
<evidence type="ECO:0000313" key="2">
    <source>
        <dbReference type="EMBL" id="KAF1934219.1"/>
    </source>
</evidence>
<feature type="region of interest" description="Disordered" evidence="1">
    <location>
        <begin position="319"/>
        <end position="351"/>
    </location>
</feature>
<dbReference type="GeneID" id="54352502"/>
<feature type="region of interest" description="Disordered" evidence="1">
    <location>
        <begin position="1"/>
        <end position="83"/>
    </location>
</feature>
<feature type="region of interest" description="Disordered" evidence="1">
    <location>
        <begin position="156"/>
        <end position="184"/>
    </location>
</feature>
<feature type="compositionally biased region" description="Polar residues" evidence="1">
    <location>
        <begin position="26"/>
        <end position="37"/>
    </location>
</feature>
<dbReference type="SUPFAM" id="SSF50978">
    <property type="entry name" value="WD40 repeat-like"/>
    <property type="match status" value="1"/>
</dbReference>